<feature type="domain" description="Bacterial bifunctional deaminase-reductase C-terminal" evidence="4">
    <location>
        <begin position="40"/>
        <end position="148"/>
    </location>
</feature>
<dbReference type="SUPFAM" id="SSF53597">
    <property type="entry name" value="Dihydrofolate reductase-like"/>
    <property type="match status" value="1"/>
</dbReference>
<evidence type="ECO:0000256" key="3">
    <source>
        <dbReference type="ARBA" id="ARBA00023002"/>
    </source>
</evidence>
<dbReference type="GeneID" id="79188773"/>
<proteinExistence type="predicted"/>
<accession>A0ABS5SRN3</accession>
<comment type="pathway">
    <text evidence="1">Cofactor biosynthesis; riboflavin biosynthesis.</text>
</comment>
<dbReference type="PANTHER" id="PTHR38011:SF7">
    <property type="entry name" value="2,5-DIAMINO-6-RIBOSYLAMINO-4(3H)-PYRIMIDINONE 5'-PHOSPHATE REDUCTASE"/>
    <property type="match status" value="1"/>
</dbReference>
<evidence type="ECO:0000256" key="1">
    <source>
        <dbReference type="ARBA" id="ARBA00005104"/>
    </source>
</evidence>
<sequence>MAHPPVGRLAIIMDPHGKLQYERSDIEGDAVVAVLGEGVSDDYLQMLQGQGVSYCVAGADGHDILKVFDILGSTFGRRKVLLVGGGRINGASLKAGIIDEISLMIYPGIDGVSGVAGSFDRVGAKDEEPAQGQALRLEHVEKRQNGVLWLRYQIERSGL</sequence>
<organism evidence="5 6">
    <name type="scientific">Komagataeibacter oboediens</name>
    <dbReference type="NCBI Taxonomy" id="65958"/>
    <lineage>
        <taxon>Bacteria</taxon>
        <taxon>Pseudomonadati</taxon>
        <taxon>Pseudomonadota</taxon>
        <taxon>Alphaproteobacteria</taxon>
        <taxon>Acetobacterales</taxon>
        <taxon>Acetobacteraceae</taxon>
        <taxon>Komagataeibacter</taxon>
    </lineage>
</organism>
<dbReference type="RefSeq" id="WP_214165562.1">
    <property type="nucleotide sequence ID" value="NZ_JABLUU010000018.1"/>
</dbReference>
<keyword evidence="6" id="KW-1185">Reference proteome</keyword>
<dbReference type="InterPro" id="IPR002734">
    <property type="entry name" value="RibDG_C"/>
</dbReference>
<evidence type="ECO:0000259" key="4">
    <source>
        <dbReference type="Pfam" id="PF01872"/>
    </source>
</evidence>
<keyword evidence="2" id="KW-0521">NADP</keyword>
<name>A0ABS5SRN3_9PROT</name>
<dbReference type="InterPro" id="IPR024072">
    <property type="entry name" value="DHFR-like_dom_sf"/>
</dbReference>
<reference evidence="5 6" key="1">
    <citation type="journal article" date="2021" name="Astrobiology">
        <title>Bacterial Cellulose Retains Robustness but Its Synthesis Declines After Exposure to a Mars-Like Environment Simulated Outside the International Space Station.</title>
        <authorList>
            <person name="Orlovska I."/>
            <person name="Podolich O."/>
            <person name="Kukharenko O."/>
            <person name="Zaets I."/>
            <person name="Reva O."/>
            <person name="Khirunenko L."/>
            <person name="Zmejkoski D."/>
            <person name="Rogalsky S."/>
            <person name="Barh D."/>
            <person name="Tiwari S."/>
            <person name="Kumavath R."/>
            <person name="Goes-Neto A."/>
            <person name="Azevedo V."/>
            <person name="Brenig B."/>
            <person name="Ghosh P."/>
            <person name="de Vera J.P."/>
            <person name="Kozyrovska N."/>
        </authorList>
    </citation>
    <scope>NUCLEOTIDE SEQUENCE [LARGE SCALE GENOMIC DNA]</scope>
    <source>
        <strain evidence="5 6">IMBG 311</strain>
    </source>
</reference>
<dbReference type="PANTHER" id="PTHR38011">
    <property type="entry name" value="DIHYDROFOLATE REDUCTASE FAMILY PROTEIN (AFU_ORTHOLOGUE AFUA_8G06820)"/>
    <property type="match status" value="1"/>
</dbReference>
<evidence type="ECO:0000256" key="2">
    <source>
        <dbReference type="ARBA" id="ARBA00022857"/>
    </source>
</evidence>
<dbReference type="InterPro" id="IPR050765">
    <property type="entry name" value="Riboflavin_Biosynth_HTPR"/>
</dbReference>
<evidence type="ECO:0000313" key="6">
    <source>
        <dbReference type="Proteomes" id="UP001519538"/>
    </source>
</evidence>
<dbReference type="Pfam" id="PF01872">
    <property type="entry name" value="RibD_C"/>
    <property type="match status" value="1"/>
</dbReference>
<gene>
    <name evidence="5" type="ORF">HNO79_13550</name>
</gene>
<dbReference type="Gene3D" id="3.40.430.10">
    <property type="entry name" value="Dihydrofolate Reductase, subunit A"/>
    <property type="match status" value="1"/>
</dbReference>
<evidence type="ECO:0000313" key="5">
    <source>
        <dbReference type="EMBL" id="MBT0676402.1"/>
    </source>
</evidence>
<dbReference type="EMBL" id="JABLUU010000018">
    <property type="protein sequence ID" value="MBT0676402.1"/>
    <property type="molecule type" value="Genomic_DNA"/>
</dbReference>
<dbReference type="Proteomes" id="UP001519538">
    <property type="component" value="Unassembled WGS sequence"/>
</dbReference>
<protein>
    <recommendedName>
        <fullName evidence="4">Bacterial bifunctional deaminase-reductase C-terminal domain-containing protein</fullName>
    </recommendedName>
</protein>
<comment type="caution">
    <text evidence="5">The sequence shown here is derived from an EMBL/GenBank/DDBJ whole genome shotgun (WGS) entry which is preliminary data.</text>
</comment>
<keyword evidence="3" id="KW-0560">Oxidoreductase</keyword>